<dbReference type="GO" id="GO:0016020">
    <property type="term" value="C:membrane"/>
    <property type="evidence" value="ECO:0007669"/>
    <property type="project" value="UniProtKB-SubCell"/>
</dbReference>
<keyword evidence="8" id="KW-1185">Reference proteome</keyword>
<feature type="transmembrane region" description="Helical" evidence="6">
    <location>
        <begin position="382"/>
        <end position="402"/>
    </location>
</feature>
<evidence type="ECO:0000256" key="3">
    <source>
        <dbReference type="ARBA" id="ARBA00022989"/>
    </source>
</evidence>
<evidence type="ECO:0000256" key="1">
    <source>
        <dbReference type="ARBA" id="ARBA00004141"/>
    </source>
</evidence>
<feature type="transmembrane region" description="Helical" evidence="6">
    <location>
        <begin position="341"/>
        <end position="362"/>
    </location>
</feature>
<evidence type="ECO:0000256" key="5">
    <source>
        <dbReference type="SAM" id="MobiDB-lite"/>
    </source>
</evidence>
<dbReference type="SMART" id="SM00255">
    <property type="entry name" value="TIR"/>
    <property type="match status" value="1"/>
</dbReference>
<keyword evidence="4 6" id="KW-0472">Membrane</keyword>
<name>A0A7I7YVH1_9MYCO</name>
<dbReference type="Pfam" id="PF06271">
    <property type="entry name" value="RDD"/>
    <property type="match status" value="1"/>
</dbReference>
<feature type="region of interest" description="Disordered" evidence="5">
    <location>
        <begin position="245"/>
        <end position="331"/>
    </location>
</feature>
<evidence type="ECO:0000256" key="6">
    <source>
        <dbReference type="SAM" id="Phobius"/>
    </source>
</evidence>
<dbReference type="Gene3D" id="3.40.50.10140">
    <property type="entry name" value="Toll/interleukin-1 receptor homology (TIR) domain"/>
    <property type="match status" value="1"/>
</dbReference>
<proteinExistence type="predicted"/>
<sequence length="477" mass="51239">MTVFVSYSSRDRDAVKSLVQNLQDADEQVWMDQRLAGGEAWWRAILEQIRGCDVFVFALSQNSIESKPCQAELQYGQALGLPILPIQVGPVDSMQLNPLGAVQAIDYRLPTPSTAMRISAALHRERARRHPLPEPLPGEPPVPFEYLIRLYTIISNPEYLSPRDQAALVAQLQVGLREDGQHEAARNDIMTMLRKLRDREDVTYRTRTEVEAIVAAIDTESLKQPPPITTDTATPVESAIIDDAAKASSDTMAPPERLAPASGSTIIDGPAGATGTPESAVPTEVANSTGTPLHGSDQSFVDIGGQDARQKPTAEPKPPPSRQKLTILPPTSPGRRVEATLIDAFPILIVYGIAGAIAEYLIGKFCEPYVGGFKTVCGGHVTATGLAAIVIGLLVALAYSVWNWGYRQGTTGATIGKSVMKFKVLSEVTGEPVGSDAERTIKVAVLALLVLLPLSGLVIEAAAHIAGPNYHNPVHPY</sequence>
<dbReference type="Proteomes" id="UP000467105">
    <property type="component" value="Chromosome"/>
</dbReference>
<dbReference type="SUPFAM" id="SSF52200">
    <property type="entry name" value="Toll/Interleukin receptor TIR domain"/>
    <property type="match status" value="1"/>
</dbReference>
<accession>A0A7I7YVH1</accession>
<dbReference type="Pfam" id="PF13676">
    <property type="entry name" value="TIR_2"/>
    <property type="match status" value="1"/>
</dbReference>
<protein>
    <submittedName>
        <fullName evidence="7">Uncharacterized protein</fullName>
    </submittedName>
</protein>
<dbReference type="PANTHER" id="PTHR47508:SF1">
    <property type="entry name" value="NON-SPECIFIC SERINE_THREONINE PROTEIN KINASE"/>
    <property type="match status" value="1"/>
</dbReference>
<dbReference type="OrthoDB" id="4737208at2"/>
<reference evidence="7 8" key="1">
    <citation type="journal article" date="2019" name="Emerg. Microbes Infect.">
        <title>Comprehensive subspecies identification of 175 nontuberculous mycobacteria species based on 7547 genomic profiles.</title>
        <authorList>
            <person name="Matsumoto Y."/>
            <person name="Kinjo T."/>
            <person name="Motooka D."/>
            <person name="Nabeya D."/>
            <person name="Jung N."/>
            <person name="Uechi K."/>
            <person name="Horii T."/>
            <person name="Iida T."/>
            <person name="Fujita J."/>
            <person name="Nakamura S."/>
        </authorList>
    </citation>
    <scope>NUCLEOTIDE SEQUENCE [LARGE SCALE GENOMIC DNA]</scope>
    <source>
        <strain evidence="7 8">JCM 14742</strain>
    </source>
</reference>
<dbReference type="InterPro" id="IPR035897">
    <property type="entry name" value="Toll_tir_struct_dom_sf"/>
</dbReference>
<evidence type="ECO:0000256" key="2">
    <source>
        <dbReference type="ARBA" id="ARBA00022692"/>
    </source>
</evidence>
<feature type="compositionally biased region" description="Polar residues" evidence="5">
    <location>
        <begin position="285"/>
        <end position="299"/>
    </location>
</feature>
<feature type="transmembrane region" description="Helical" evidence="6">
    <location>
        <begin position="443"/>
        <end position="467"/>
    </location>
</feature>
<comment type="subcellular location">
    <subcellularLocation>
        <location evidence="1">Membrane</location>
        <topology evidence="1">Multi-pass membrane protein</topology>
    </subcellularLocation>
</comment>
<evidence type="ECO:0000313" key="7">
    <source>
        <dbReference type="EMBL" id="BBZ44731.1"/>
    </source>
</evidence>
<organism evidence="7 8">
    <name type="scientific">Mycobacterium parmense</name>
    <dbReference type="NCBI Taxonomy" id="185642"/>
    <lineage>
        <taxon>Bacteria</taxon>
        <taxon>Bacillati</taxon>
        <taxon>Actinomycetota</taxon>
        <taxon>Actinomycetes</taxon>
        <taxon>Mycobacteriales</taxon>
        <taxon>Mycobacteriaceae</taxon>
        <taxon>Mycobacterium</taxon>
        <taxon>Mycobacterium simiae complex</taxon>
    </lineage>
</organism>
<dbReference type="InterPro" id="IPR010432">
    <property type="entry name" value="RDD"/>
</dbReference>
<dbReference type="PANTHER" id="PTHR47508">
    <property type="entry name" value="SAM DOMAIN-CONTAINING PROTEIN-RELATED"/>
    <property type="match status" value="1"/>
</dbReference>
<evidence type="ECO:0000256" key="4">
    <source>
        <dbReference type="ARBA" id="ARBA00023136"/>
    </source>
</evidence>
<gene>
    <name evidence="7" type="ORF">MPRM_20120</name>
</gene>
<keyword evidence="2 6" id="KW-0812">Transmembrane</keyword>
<keyword evidence="3 6" id="KW-1133">Transmembrane helix</keyword>
<dbReference type="AlphaFoldDB" id="A0A7I7YVH1"/>
<dbReference type="EMBL" id="AP022614">
    <property type="protein sequence ID" value="BBZ44731.1"/>
    <property type="molecule type" value="Genomic_DNA"/>
</dbReference>
<dbReference type="InterPro" id="IPR000157">
    <property type="entry name" value="TIR_dom"/>
</dbReference>
<dbReference type="GO" id="GO:0007165">
    <property type="term" value="P:signal transduction"/>
    <property type="evidence" value="ECO:0007669"/>
    <property type="project" value="InterPro"/>
</dbReference>
<evidence type="ECO:0000313" key="8">
    <source>
        <dbReference type="Proteomes" id="UP000467105"/>
    </source>
</evidence>
<dbReference type="PROSITE" id="PS50104">
    <property type="entry name" value="TIR"/>
    <property type="match status" value="1"/>
</dbReference>